<evidence type="ECO:0000313" key="1">
    <source>
        <dbReference type="EMBL" id="QNR70448.1"/>
    </source>
</evidence>
<sequence>MTTEARKMTIARGLTRLKTIKAQLASVGTDVGNVAVINNKKRSPMGEQKVAIDKNHNQALEAVNSLYQKFNDLIAEFTKIKLAIDKANLTTIIVIGGKSMTIQEALIYRRDIQDYVRALNNQYARAVTAAKNEVESYNRNLNTEGMDDTTLNKVMADVLYLVPPARITEVNEFLVEFMTELDGTLNEVNALTEIEVA</sequence>
<reference evidence="1 2" key="1">
    <citation type="submission" date="2020-09" db="EMBL/GenBank/DDBJ databases">
        <title>Characterization of Paenibacillus peoriae strain ZF390 with broad-spectrum antimicrobial activity as a potential biocontrol agent.</title>
        <authorList>
            <person name="Li L."/>
            <person name="Zhao Y."/>
            <person name="Li B."/>
            <person name="Xie X."/>
        </authorList>
    </citation>
    <scope>NUCLEOTIDE SEQUENCE [LARGE SCALE GENOMIC DNA]</scope>
    <source>
        <strain evidence="1 2">ZF390</strain>
        <plasmid evidence="1 2">pPlas1</plasmid>
    </source>
</reference>
<dbReference type="Gene3D" id="6.10.320.10">
    <property type="match status" value="1"/>
</dbReference>
<dbReference type="AlphaFoldDB" id="A0A7H0YH90"/>
<dbReference type="RefSeq" id="WP_190299755.1">
    <property type="nucleotide sequence ID" value="NZ_CP061173.1"/>
</dbReference>
<geneLocation type="plasmid" evidence="1 2">
    <name>pPlas1</name>
</geneLocation>
<name>A0A7H0YH90_9BACL</name>
<evidence type="ECO:0000313" key="2">
    <source>
        <dbReference type="Proteomes" id="UP000516384"/>
    </source>
</evidence>
<proteinExistence type="predicted"/>
<organism evidence="1 2">
    <name type="scientific">Paenibacillus peoriae</name>
    <dbReference type="NCBI Taxonomy" id="59893"/>
    <lineage>
        <taxon>Bacteria</taxon>
        <taxon>Bacillati</taxon>
        <taxon>Bacillota</taxon>
        <taxon>Bacilli</taxon>
        <taxon>Bacillales</taxon>
        <taxon>Paenibacillaceae</taxon>
        <taxon>Paenibacillus</taxon>
    </lineage>
</organism>
<accession>A0A7H0YH90</accession>
<dbReference type="Proteomes" id="UP000516384">
    <property type="component" value="Plasmid pPlas1"/>
</dbReference>
<dbReference type="EMBL" id="CP061173">
    <property type="protein sequence ID" value="QNR70448.1"/>
    <property type="molecule type" value="Genomic_DNA"/>
</dbReference>
<protein>
    <submittedName>
        <fullName evidence="1">Uncharacterized protein</fullName>
    </submittedName>
</protein>
<gene>
    <name evidence="1" type="ORF">IAQ67_28455</name>
</gene>
<keyword evidence="1" id="KW-0614">Plasmid</keyword>